<dbReference type="GO" id="GO:0015344">
    <property type="term" value="F:siderophore uptake transmembrane transporter activity"/>
    <property type="evidence" value="ECO:0007669"/>
    <property type="project" value="TreeGrafter"/>
</dbReference>
<gene>
    <name evidence="16" type="ORF">SAMN05443545_10268</name>
</gene>
<evidence type="ECO:0000313" key="17">
    <source>
        <dbReference type="Proteomes" id="UP000198500"/>
    </source>
</evidence>
<evidence type="ECO:0000256" key="4">
    <source>
        <dbReference type="ARBA" id="ARBA00022692"/>
    </source>
</evidence>
<feature type="signal peptide" evidence="13">
    <location>
        <begin position="1"/>
        <end position="29"/>
    </location>
</feature>
<evidence type="ECO:0000256" key="7">
    <source>
        <dbReference type="ARBA" id="ARBA00023136"/>
    </source>
</evidence>
<comment type="subcellular location">
    <subcellularLocation>
        <location evidence="1 9">Cell outer membrane</location>
        <topology evidence="1 9">Multi-pass membrane protein</topology>
    </subcellularLocation>
</comment>
<dbReference type="GO" id="GO:0009279">
    <property type="term" value="C:cell outer membrane"/>
    <property type="evidence" value="ECO:0007669"/>
    <property type="project" value="UniProtKB-SubCell"/>
</dbReference>
<feature type="chain" id="PRO_5011690633" evidence="13">
    <location>
        <begin position="30"/>
        <end position="721"/>
    </location>
</feature>
<dbReference type="OrthoDB" id="8670144at2"/>
<proteinExistence type="inferred from homology"/>
<reference evidence="16 17" key="1">
    <citation type="submission" date="2016-10" db="EMBL/GenBank/DDBJ databases">
        <authorList>
            <person name="de Groot N.N."/>
        </authorList>
    </citation>
    <scope>NUCLEOTIDE SEQUENCE [LARGE SCALE GENOMIC DNA]</scope>
    <source>
        <strain evidence="16 17">DSM 19219</strain>
    </source>
</reference>
<dbReference type="GO" id="GO:0044718">
    <property type="term" value="P:siderophore transmembrane transport"/>
    <property type="evidence" value="ECO:0007669"/>
    <property type="project" value="TreeGrafter"/>
</dbReference>
<dbReference type="EMBL" id="FNNI01000002">
    <property type="protein sequence ID" value="SDW51114.1"/>
    <property type="molecule type" value="Genomic_DNA"/>
</dbReference>
<evidence type="ECO:0000256" key="10">
    <source>
        <dbReference type="PROSITE-ProRule" id="PRU10144"/>
    </source>
</evidence>
<dbReference type="InterPro" id="IPR039426">
    <property type="entry name" value="TonB-dep_rcpt-like"/>
</dbReference>
<keyword evidence="5 13" id="KW-0732">Signal</keyword>
<protein>
    <submittedName>
        <fullName evidence="16">Iron complex outermembrane recepter protein</fullName>
    </submittedName>
</protein>
<dbReference type="InterPro" id="IPR000531">
    <property type="entry name" value="Beta-barrel_TonB"/>
</dbReference>
<dbReference type="InterPro" id="IPR012910">
    <property type="entry name" value="Plug_dom"/>
</dbReference>
<organism evidence="16 17">
    <name type="scientific">Aidingimonas halophila</name>
    <dbReference type="NCBI Taxonomy" id="574349"/>
    <lineage>
        <taxon>Bacteria</taxon>
        <taxon>Pseudomonadati</taxon>
        <taxon>Pseudomonadota</taxon>
        <taxon>Gammaproteobacteria</taxon>
        <taxon>Oceanospirillales</taxon>
        <taxon>Halomonadaceae</taxon>
        <taxon>Aidingimonas</taxon>
    </lineage>
</organism>
<dbReference type="Proteomes" id="UP000198500">
    <property type="component" value="Unassembled WGS sequence"/>
</dbReference>
<dbReference type="PANTHER" id="PTHR30069:SF42">
    <property type="entry name" value="FERRIC AEROBACTIN RECEPTOR"/>
    <property type="match status" value="1"/>
</dbReference>
<keyword evidence="8 9" id="KW-0998">Cell outer membrane</keyword>
<dbReference type="PROSITE" id="PS52016">
    <property type="entry name" value="TONB_DEPENDENT_REC_3"/>
    <property type="match status" value="1"/>
</dbReference>
<evidence type="ECO:0000256" key="3">
    <source>
        <dbReference type="ARBA" id="ARBA00022452"/>
    </source>
</evidence>
<evidence type="ECO:0000259" key="14">
    <source>
        <dbReference type="Pfam" id="PF00593"/>
    </source>
</evidence>
<dbReference type="InterPro" id="IPR010917">
    <property type="entry name" value="TonB_rcpt_CS"/>
</dbReference>
<keyword evidence="6 11" id="KW-0798">TonB box</keyword>
<evidence type="ECO:0000259" key="15">
    <source>
        <dbReference type="Pfam" id="PF07715"/>
    </source>
</evidence>
<dbReference type="PANTHER" id="PTHR30069">
    <property type="entry name" value="TONB-DEPENDENT OUTER MEMBRANE RECEPTOR"/>
    <property type="match status" value="1"/>
</dbReference>
<feature type="domain" description="TonB-dependent receptor plug" evidence="15">
    <location>
        <begin position="59"/>
        <end position="161"/>
    </location>
</feature>
<evidence type="ECO:0000256" key="2">
    <source>
        <dbReference type="ARBA" id="ARBA00022448"/>
    </source>
</evidence>
<evidence type="ECO:0000256" key="1">
    <source>
        <dbReference type="ARBA" id="ARBA00004571"/>
    </source>
</evidence>
<comment type="similarity">
    <text evidence="9 11">Belongs to the TonB-dependent receptor family.</text>
</comment>
<dbReference type="AlphaFoldDB" id="A0A1H2U6G9"/>
<evidence type="ECO:0000256" key="13">
    <source>
        <dbReference type="SAM" id="SignalP"/>
    </source>
</evidence>
<evidence type="ECO:0000313" key="16">
    <source>
        <dbReference type="EMBL" id="SDW51114.1"/>
    </source>
</evidence>
<keyword evidence="7 9" id="KW-0472">Membrane</keyword>
<dbReference type="STRING" id="574349.SAMN05443545_10268"/>
<keyword evidence="3 9" id="KW-1134">Transmembrane beta strand</keyword>
<dbReference type="InterPro" id="IPR036942">
    <property type="entry name" value="Beta-barrel_TonB_sf"/>
</dbReference>
<dbReference type="CDD" id="cd01347">
    <property type="entry name" value="ligand_gated_channel"/>
    <property type="match status" value="1"/>
</dbReference>
<keyword evidence="4 9" id="KW-0812">Transmembrane</keyword>
<evidence type="ECO:0000256" key="8">
    <source>
        <dbReference type="ARBA" id="ARBA00023237"/>
    </source>
</evidence>
<dbReference type="Gene3D" id="2.40.170.20">
    <property type="entry name" value="TonB-dependent receptor, beta-barrel domain"/>
    <property type="match status" value="1"/>
</dbReference>
<evidence type="ECO:0000256" key="5">
    <source>
        <dbReference type="ARBA" id="ARBA00022729"/>
    </source>
</evidence>
<dbReference type="Pfam" id="PF00593">
    <property type="entry name" value="TonB_dep_Rec_b-barrel"/>
    <property type="match status" value="1"/>
</dbReference>
<evidence type="ECO:0000256" key="12">
    <source>
        <dbReference type="SAM" id="MobiDB-lite"/>
    </source>
</evidence>
<keyword evidence="2 9" id="KW-0813">Transport</keyword>
<feature type="short sequence motif" description="TonB C-terminal box" evidence="10">
    <location>
        <begin position="704"/>
        <end position="721"/>
    </location>
</feature>
<accession>A0A1H2U6G9</accession>
<name>A0A1H2U6G9_9GAMM</name>
<dbReference type="RefSeq" id="WP_092568169.1">
    <property type="nucleotide sequence ID" value="NZ_BMXH01000002.1"/>
</dbReference>
<feature type="domain" description="TonB-dependent receptor-like beta-barrel" evidence="14">
    <location>
        <begin position="256"/>
        <end position="681"/>
    </location>
</feature>
<evidence type="ECO:0000256" key="9">
    <source>
        <dbReference type="PROSITE-ProRule" id="PRU01360"/>
    </source>
</evidence>
<keyword evidence="17" id="KW-1185">Reference proteome</keyword>
<dbReference type="InterPro" id="IPR037066">
    <property type="entry name" value="Plug_dom_sf"/>
</dbReference>
<dbReference type="SUPFAM" id="SSF56935">
    <property type="entry name" value="Porins"/>
    <property type="match status" value="1"/>
</dbReference>
<feature type="region of interest" description="Disordered" evidence="12">
    <location>
        <begin position="280"/>
        <end position="302"/>
    </location>
</feature>
<dbReference type="Gene3D" id="2.170.130.10">
    <property type="entry name" value="TonB-dependent receptor, plug domain"/>
    <property type="match status" value="1"/>
</dbReference>
<evidence type="ECO:0000256" key="6">
    <source>
        <dbReference type="ARBA" id="ARBA00023077"/>
    </source>
</evidence>
<sequence>MPSYQRPRHVRLSLLPLAFLSALPATAMAQDTSGSERADGNELDPLVINATRNRSSAGETPHKVTIIDREQIKQQLAITQDPSQVLSNLIPSYSPSRQKLNNSGETFRGRSALFMVDGVPQSNPLGGGGRDSYTIDLSMVERIEVIHGASAEHGLGATGGIINYVTKRPEGAGVSQHVGVSLTSDDDFESEGFGNKVDYRLSGQDGDWDYTVAASRQKRGVFYDGDDEIVGMAYHGEIQNSESYDLMAKAGYWIDDNQNVELSLNHYDLDVDDDYVPVSGDRDAGVPTTARKGNPDNDPGYNRVTNARLSYENSDWLGNELDAQLYTQRFRAQFGATGLGSFPYQDDAGNTLFDHTRNESDKVGAKFSLSRDGLLDDRLKLTTGLDLLQDDTRQQLVKTGRNYVPESRFRNLAAFLQGDYDLTESLSLHAGVRQEHATLNVDDYSTVDRSTSVENDLVSVEGGNPDFDETLFNAGIIYQATDWAQLYANYSEGFGMPDVGRVLRGVNEPGQDVDTLIDLSPIVTDNREVGARFDWDRYGLELSYYESNSDLGQRIEPDDQGVYRVQREKTEIQGVEITGEAQVNDAHQLRLTYTHAKGKSDTDGDGSVDTKLTGRDLAPDTVKLAWSAAWNDKLSSHLQYSYYRDRSFDDPELEFDGYGLVDASLTYQLPMGRASLGIENLTDEDYFTYYSQSFPQSPALEDDLYFKGRGRTFTLSYQLDF</sequence>
<dbReference type="Pfam" id="PF07715">
    <property type="entry name" value="Plug"/>
    <property type="match status" value="1"/>
</dbReference>
<evidence type="ECO:0000256" key="11">
    <source>
        <dbReference type="RuleBase" id="RU003357"/>
    </source>
</evidence>
<dbReference type="PROSITE" id="PS01156">
    <property type="entry name" value="TONB_DEPENDENT_REC_2"/>
    <property type="match status" value="1"/>
</dbReference>